<keyword evidence="2" id="KW-0949">S-adenosyl-L-methionine</keyword>
<dbReference type="SUPFAM" id="SSF102114">
    <property type="entry name" value="Radical SAM enzymes"/>
    <property type="match status" value="1"/>
</dbReference>
<name>A0A644YZ58_9ZZZZ</name>
<keyword evidence="1" id="KW-0004">4Fe-4S</keyword>
<protein>
    <recommendedName>
        <fullName evidence="6">Radical SAM C-terminal extension domain-containing protein</fullName>
    </recommendedName>
</protein>
<dbReference type="InterPro" id="IPR032432">
    <property type="entry name" value="Radical_SAM_C"/>
</dbReference>
<feature type="domain" description="Radical SAM C-terminal extension" evidence="6">
    <location>
        <begin position="37"/>
        <end position="121"/>
    </location>
</feature>
<dbReference type="GO" id="GO:0046872">
    <property type="term" value="F:metal ion binding"/>
    <property type="evidence" value="ECO:0007669"/>
    <property type="project" value="UniProtKB-KW"/>
</dbReference>
<dbReference type="PANTHER" id="PTHR11135">
    <property type="entry name" value="HISTONE ACETYLTRANSFERASE-RELATED"/>
    <property type="match status" value="1"/>
</dbReference>
<dbReference type="EMBL" id="VSSQ01006719">
    <property type="protein sequence ID" value="MPM33647.1"/>
    <property type="molecule type" value="Genomic_DNA"/>
</dbReference>
<evidence type="ECO:0000256" key="2">
    <source>
        <dbReference type="ARBA" id="ARBA00022691"/>
    </source>
</evidence>
<dbReference type="InterPro" id="IPR039661">
    <property type="entry name" value="ELP3"/>
</dbReference>
<dbReference type="GO" id="GO:0051539">
    <property type="term" value="F:4 iron, 4 sulfur cluster binding"/>
    <property type="evidence" value="ECO:0007669"/>
    <property type="project" value="UniProtKB-KW"/>
</dbReference>
<dbReference type="Pfam" id="PF16199">
    <property type="entry name" value="Radical_SAM_C"/>
    <property type="match status" value="1"/>
</dbReference>
<dbReference type="InterPro" id="IPR058240">
    <property type="entry name" value="rSAM_sf"/>
</dbReference>
<reference evidence="7" key="1">
    <citation type="submission" date="2019-08" db="EMBL/GenBank/DDBJ databases">
        <authorList>
            <person name="Kucharzyk K."/>
            <person name="Murdoch R.W."/>
            <person name="Higgins S."/>
            <person name="Loffler F."/>
        </authorList>
    </citation>
    <scope>NUCLEOTIDE SEQUENCE</scope>
</reference>
<dbReference type="AlphaFoldDB" id="A0A644YZ58"/>
<evidence type="ECO:0000256" key="4">
    <source>
        <dbReference type="ARBA" id="ARBA00023004"/>
    </source>
</evidence>
<comment type="caution">
    <text evidence="7">The sequence shown here is derived from an EMBL/GenBank/DDBJ whole genome shotgun (WGS) entry which is preliminary data.</text>
</comment>
<accession>A0A644YZ58</accession>
<keyword evidence="5" id="KW-0411">Iron-sulfur</keyword>
<evidence type="ECO:0000313" key="7">
    <source>
        <dbReference type="EMBL" id="MPM33647.1"/>
    </source>
</evidence>
<dbReference type="PANTHER" id="PTHR11135:SF1">
    <property type="entry name" value="PROTEIN YHCC"/>
    <property type="match status" value="1"/>
</dbReference>
<keyword evidence="3" id="KW-0479">Metal-binding</keyword>
<keyword evidence="4" id="KW-0408">Iron</keyword>
<evidence type="ECO:0000256" key="1">
    <source>
        <dbReference type="ARBA" id="ARBA00022485"/>
    </source>
</evidence>
<evidence type="ECO:0000259" key="6">
    <source>
        <dbReference type="Pfam" id="PF16199"/>
    </source>
</evidence>
<gene>
    <name evidence="7" type="ORF">SDC9_80224</name>
</gene>
<proteinExistence type="predicted"/>
<organism evidence="7">
    <name type="scientific">bioreactor metagenome</name>
    <dbReference type="NCBI Taxonomy" id="1076179"/>
    <lineage>
        <taxon>unclassified sequences</taxon>
        <taxon>metagenomes</taxon>
        <taxon>ecological metagenomes</taxon>
    </lineage>
</organism>
<sequence>MLKTKNIRTVIHLIMGLPGEDREQMLKNISYVSALRPWGVKIHMLHILQNTDLAKFYLNTHFNVMSHDEYVELICDSLELLNEDIVIHRLTGDGKKSDLIEPRWTLNKLKVLSDIDKELKKRNSRQGKYAPL</sequence>
<evidence type="ECO:0000256" key="3">
    <source>
        <dbReference type="ARBA" id="ARBA00022723"/>
    </source>
</evidence>
<evidence type="ECO:0000256" key="5">
    <source>
        <dbReference type="ARBA" id="ARBA00023014"/>
    </source>
</evidence>